<dbReference type="Pfam" id="PF00581">
    <property type="entry name" value="Rhodanese"/>
    <property type="match status" value="1"/>
</dbReference>
<comment type="caution">
    <text evidence="4">The sequence shown here is derived from an EMBL/GenBank/DDBJ whole genome shotgun (WGS) entry which is preliminary data.</text>
</comment>
<name>A0ABM9AIB4_9GAMM</name>
<protein>
    <recommendedName>
        <fullName evidence="2">tRNA 2-selenouridine synthase</fullName>
        <ecNumber evidence="2">2.9.1.3</ecNumber>
    </recommendedName>
</protein>
<dbReference type="RefSeq" id="WP_237445651.1">
    <property type="nucleotide sequence ID" value="NZ_CAKLPX010000004.1"/>
</dbReference>
<dbReference type="NCBIfam" id="TIGR03167">
    <property type="entry name" value="tRNA_sel_U_synt"/>
    <property type="match status" value="1"/>
</dbReference>
<keyword evidence="2 4" id="KW-0808">Transferase</keyword>
<evidence type="ECO:0000256" key="1">
    <source>
        <dbReference type="ARBA" id="ARBA00023266"/>
    </source>
</evidence>
<dbReference type="PROSITE" id="PS50206">
    <property type="entry name" value="RHODANESE_3"/>
    <property type="match status" value="1"/>
</dbReference>
<organism evidence="4 5">
    <name type="scientific">Sinobacterium norvegicum</name>
    <dbReference type="NCBI Taxonomy" id="1641715"/>
    <lineage>
        <taxon>Bacteria</taxon>
        <taxon>Pseudomonadati</taxon>
        <taxon>Pseudomonadota</taxon>
        <taxon>Gammaproteobacteria</taxon>
        <taxon>Cellvibrionales</taxon>
        <taxon>Spongiibacteraceae</taxon>
        <taxon>Sinobacterium</taxon>
    </lineage>
</organism>
<comment type="subunit">
    <text evidence="2">Monomer.</text>
</comment>
<accession>A0ABM9AIB4</accession>
<dbReference type="SUPFAM" id="SSF52821">
    <property type="entry name" value="Rhodanese/Cell cycle control phosphatase"/>
    <property type="match status" value="1"/>
</dbReference>
<dbReference type="EC" id="2.9.1.3" evidence="2"/>
<keyword evidence="1 2" id="KW-0711">Selenium</keyword>
<reference evidence="4" key="1">
    <citation type="submission" date="2021-12" db="EMBL/GenBank/DDBJ databases">
        <authorList>
            <person name="Rodrigo-Torres L."/>
            <person name="Arahal R. D."/>
            <person name="Lucena T."/>
        </authorList>
    </citation>
    <scope>NUCLEOTIDE SEQUENCE</scope>
    <source>
        <strain evidence="4">CECT 8267</strain>
    </source>
</reference>
<dbReference type="InterPro" id="IPR017582">
    <property type="entry name" value="SelU"/>
</dbReference>
<dbReference type="Proteomes" id="UP000838100">
    <property type="component" value="Unassembled WGS sequence"/>
</dbReference>
<comment type="catalytic activity">
    <reaction evidence="2">
        <text>5-methylaminomethyl-2-thiouridine(34) in tRNA + selenophosphate + (2E)-geranyl diphosphate + H2O + H(+) = 5-methylaminomethyl-2-selenouridine(34) in tRNA + (2E)-thiogeraniol + phosphate + diphosphate</text>
        <dbReference type="Rhea" id="RHEA:42716"/>
        <dbReference type="Rhea" id="RHEA-COMP:10195"/>
        <dbReference type="Rhea" id="RHEA-COMP:10196"/>
        <dbReference type="ChEBI" id="CHEBI:15377"/>
        <dbReference type="ChEBI" id="CHEBI:15378"/>
        <dbReference type="ChEBI" id="CHEBI:16144"/>
        <dbReference type="ChEBI" id="CHEBI:33019"/>
        <dbReference type="ChEBI" id="CHEBI:43474"/>
        <dbReference type="ChEBI" id="CHEBI:58057"/>
        <dbReference type="ChEBI" id="CHEBI:74455"/>
        <dbReference type="ChEBI" id="CHEBI:82743"/>
        <dbReference type="ChEBI" id="CHEBI:143703"/>
        <dbReference type="EC" id="2.9.1.3"/>
    </reaction>
</comment>
<evidence type="ECO:0000313" key="4">
    <source>
        <dbReference type="EMBL" id="CAH0992968.1"/>
    </source>
</evidence>
<dbReference type="GO" id="GO:0016740">
    <property type="term" value="F:transferase activity"/>
    <property type="evidence" value="ECO:0007669"/>
    <property type="project" value="UniProtKB-KW"/>
</dbReference>
<dbReference type="Pfam" id="PF26341">
    <property type="entry name" value="AAA_SelU"/>
    <property type="match status" value="1"/>
</dbReference>
<evidence type="ECO:0000256" key="2">
    <source>
        <dbReference type="HAMAP-Rule" id="MF_01622"/>
    </source>
</evidence>
<evidence type="ECO:0000259" key="3">
    <source>
        <dbReference type="PROSITE" id="PS50206"/>
    </source>
</evidence>
<dbReference type="InterPro" id="IPR001763">
    <property type="entry name" value="Rhodanese-like_dom"/>
</dbReference>
<dbReference type="InterPro" id="IPR058840">
    <property type="entry name" value="AAA_SelU"/>
</dbReference>
<comment type="function">
    <text evidence="2">Involved in the post-transcriptional modification of the uridine at the wobble position (U34) of tRNA(Lys), tRNA(Glu) and tRNA(Gln). Catalyzes the conversion of 2-thiouridine (S2U-RNA) to 2-selenouridine (Se2U-RNA). Acts in a two-step process involving geranylation of 2-thiouridine (S2U) to S-geranyl-2-thiouridine (geS2U) and subsequent selenation of the latter derivative to 2-selenouridine (Se2U) in the tRNA chain.</text>
</comment>
<comment type="similarity">
    <text evidence="2">Belongs to the SelU family.</text>
</comment>
<dbReference type="InterPro" id="IPR036873">
    <property type="entry name" value="Rhodanese-like_dom_sf"/>
</dbReference>
<dbReference type="Gene3D" id="3.40.250.10">
    <property type="entry name" value="Rhodanese-like domain"/>
    <property type="match status" value="1"/>
</dbReference>
<evidence type="ECO:0000313" key="5">
    <source>
        <dbReference type="Proteomes" id="UP000838100"/>
    </source>
</evidence>
<sequence length="367" mass="41647">MDSIRPDSDEFRRILLNDIPLLDVRAPVEYNEGSFPAAVNKPLLDDEQRRLIGTEYKQQGQDAAIVLGNKLATRDVHQQRIDSWLPIVDANPAGYLYCFRGGLRSRISQQWLKEAGRNYPFIKGGYKAMRRFLIDEQQRVAEQSPMLRINGLTGTAKTRMIEQLANGVDLEGIANHRGSAFGRRPAGQPEQINFENNLSIDFLKREAAGATSFILEDEGVMVGRCNVPLPLRSTMDIGPVAVVDMGFDERIENLRQDYIYDSISEYEDFYGAELGLAEFGKSLLASLERIVKRLGHERYGKMKVLLEQAVAAGDIGRTDELLTAVMAGLMQEYYDPMYEYQLQKKLDKMVFRGSWQEVKEYAESWQG</sequence>
<proteinExistence type="inferred from homology"/>
<comment type="catalytic activity">
    <reaction evidence="2">
        <text>5-methylaminomethyl-2-(Se-phospho)selenouridine(34) in tRNA + H2O = 5-methylaminomethyl-2-selenouridine(34) in tRNA + phosphate</text>
        <dbReference type="Rhea" id="RHEA:60176"/>
        <dbReference type="Rhea" id="RHEA-COMP:10196"/>
        <dbReference type="Rhea" id="RHEA-COMP:15523"/>
        <dbReference type="ChEBI" id="CHEBI:15377"/>
        <dbReference type="ChEBI" id="CHEBI:43474"/>
        <dbReference type="ChEBI" id="CHEBI:82743"/>
        <dbReference type="ChEBI" id="CHEBI:143702"/>
    </reaction>
</comment>
<keyword evidence="5" id="KW-1185">Reference proteome</keyword>
<dbReference type="NCBIfam" id="NF008751">
    <property type="entry name" value="PRK11784.1-3"/>
    <property type="match status" value="1"/>
</dbReference>
<dbReference type="PANTHER" id="PTHR30401">
    <property type="entry name" value="TRNA 2-SELENOURIDINE SYNTHASE"/>
    <property type="match status" value="1"/>
</dbReference>
<dbReference type="EMBL" id="CAKLPX010000004">
    <property type="protein sequence ID" value="CAH0992968.1"/>
    <property type="molecule type" value="Genomic_DNA"/>
</dbReference>
<dbReference type="SMART" id="SM00450">
    <property type="entry name" value="RHOD"/>
    <property type="match status" value="1"/>
</dbReference>
<feature type="domain" description="Rhodanese" evidence="3">
    <location>
        <begin position="15"/>
        <end position="138"/>
    </location>
</feature>
<gene>
    <name evidence="2 4" type="primary">selU</name>
    <name evidence="4" type="ORF">SIN8267_03107</name>
</gene>
<comment type="catalytic activity">
    <reaction evidence="2">
        <text>5-methylaminomethyl-2-thiouridine(34) in tRNA + (2E)-geranyl diphosphate = 5-methylaminomethyl-S-(2E)-geranyl-thiouridine(34) in tRNA + diphosphate</text>
        <dbReference type="Rhea" id="RHEA:14085"/>
        <dbReference type="Rhea" id="RHEA-COMP:10195"/>
        <dbReference type="Rhea" id="RHEA-COMP:14654"/>
        <dbReference type="ChEBI" id="CHEBI:33019"/>
        <dbReference type="ChEBI" id="CHEBI:58057"/>
        <dbReference type="ChEBI" id="CHEBI:74455"/>
        <dbReference type="ChEBI" id="CHEBI:140632"/>
    </reaction>
</comment>
<dbReference type="HAMAP" id="MF_01622">
    <property type="entry name" value="tRNA_sel_U_synth"/>
    <property type="match status" value="1"/>
</dbReference>
<comment type="catalytic activity">
    <reaction evidence="2">
        <text>5-methylaminomethyl-S-(2E)-geranyl-thiouridine(34) in tRNA + selenophosphate + H(+) = 5-methylaminomethyl-2-(Se-phospho)selenouridine(34) in tRNA + (2E)-thiogeraniol</text>
        <dbReference type="Rhea" id="RHEA:60172"/>
        <dbReference type="Rhea" id="RHEA-COMP:14654"/>
        <dbReference type="Rhea" id="RHEA-COMP:15523"/>
        <dbReference type="ChEBI" id="CHEBI:15378"/>
        <dbReference type="ChEBI" id="CHEBI:16144"/>
        <dbReference type="ChEBI" id="CHEBI:140632"/>
        <dbReference type="ChEBI" id="CHEBI:143702"/>
        <dbReference type="ChEBI" id="CHEBI:143703"/>
    </reaction>
</comment>
<feature type="active site" description="S-selanylcysteine intermediate" evidence="2">
    <location>
        <position position="98"/>
    </location>
</feature>
<dbReference type="PANTHER" id="PTHR30401:SF0">
    <property type="entry name" value="TRNA 2-SELENOURIDINE SYNTHASE"/>
    <property type="match status" value="1"/>
</dbReference>